<evidence type="ECO:0000256" key="2">
    <source>
        <dbReference type="SAM" id="SignalP"/>
    </source>
</evidence>
<proteinExistence type="predicted"/>
<keyword evidence="4" id="KW-1185">Reference proteome</keyword>
<dbReference type="AlphaFoldDB" id="A0AAD6VPF7"/>
<organism evidence="3 4">
    <name type="scientific">Mycena pura</name>
    <dbReference type="NCBI Taxonomy" id="153505"/>
    <lineage>
        <taxon>Eukaryota</taxon>
        <taxon>Fungi</taxon>
        <taxon>Dikarya</taxon>
        <taxon>Basidiomycota</taxon>
        <taxon>Agaricomycotina</taxon>
        <taxon>Agaricomycetes</taxon>
        <taxon>Agaricomycetidae</taxon>
        <taxon>Agaricales</taxon>
        <taxon>Marasmiineae</taxon>
        <taxon>Mycenaceae</taxon>
        <taxon>Mycena</taxon>
    </lineage>
</organism>
<reference evidence="3" key="1">
    <citation type="submission" date="2023-03" db="EMBL/GenBank/DDBJ databases">
        <title>Massive genome expansion in bonnet fungi (Mycena s.s.) driven by repeated elements and novel gene families across ecological guilds.</title>
        <authorList>
            <consortium name="Lawrence Berkeley National Laboratory"/>
            <person name="Harder C.B."/>
            <person name="Miyauchi S."/>
            <person name="Viragh M."/>
            <person name="Kuo A."/>
            <person name="Thoen E."/>
            <person name="Andreopoulos B."/>
            <person name="Lu D."/>
            <person name="Skrede I."/>
            <person name="Drula E."/>
            <person name="Henrissat B."/>
            <person name="Morin E."/>
            <person name="Kohler A."/>
            <person name="Barry K."/>
            <person name="LaButti K."/>
            <person name="Morin E."/>
            <person name="Salamov A."/>
            <person name="Lipzen A."/>
            <person name="Mereny Z."/>
            <person name="Hegedus B."/>
            <person name="Baldrian P."/>
            <person name="Stursova M."/>
            <person name="Weitz H."/>
            <person name="Taylor A."/>
            <person name="Grigoriev I.V."/>
            <person name="Nagy L.G."/>
            <person name="Martin F."/>
            <person name="Kauserud H."/>
        </authorList>
    </citation>
    <scope>NUCLEOTIDE SEQUENCE</scope>
    <source>
        <strain evidence="3">9144</strain>
    </source>
</reference>
<sequence length="342" mass="35577">MLRPFLLLSLLAKAVRAQGDDTIASITVPPTLTDATVLFTYVFNAKPGHDDSSTYRWSSCLEAPRDKGTDVADIIAIENTRNSISYWMHADTRAGLYHIRMNGTVAGTAVSALSPTFNITLASVFQCDVPSFTPVRSVRDPGYAPLRVVVPAGGTVFLQTDLQGAAGDILGQYFFFDSEWPQTTDLNATVELVNSATEFDPGAQSAPELGLIFGAIAFDTHNASVTPGAWKMRLNFTSSGGHSPGSFSALSDEFYVAQQAPCVGLRVPAASESSTAGTDAATGPSAPAAGPATTTGPSAPAAPIRPCSWAGDDNGAGAGAFRTGWLWGGVKCRAGSSGADKC</sequence>
<dbReference type="EMBL" id="JARJCW010000017">
    <property type="protein sequence ID" value="KAJ7215596.1"/>
    <property type="molecule type" value="Genomic_DNA"/>
</dbReference>
<name>A0AAD6VPF7_9AGAR</name>
<feature type="compositionally biased region" description="Low complexity" evidence="1">
    <location>
        <begin position="274"/>
        <end position="302"/>
    </location>
</feature>
<protein>
    <submittedName>
        <fullName evidence="3">Uncharacterized protein</fullName>
    </submittedName>
</protein>
<feature type="chain" id="PRO_5042066531" evidence="2">
    <location>
        <begin position="18"/>
        <end position="342"/>
    </location>
</feature>
<gene>
    <name evidence="3" type="ORF">GGX14DRAFT_608666</name>
</gene>
<feature type="signal peptide" evidence="2">
    <location>
        <begin position="1"/>
        <end position="17"/>
    </location>
</feature>
<dbReference type="Proteomes" id="UP001219525">
    <property type="component" value="Unassembled WGS sequence"/>
</dbReference>
<evidence type="ECO:0000256" key="1">
    <source>
        <dbReference type="SAM" id="MobiDB-lite"/>
    </source>
</evidence>
<evidence type="ECO:0000313" key="4">
    <source>
        <dbReference type="Proteomes" id="UP001219525"/>
    </source>
</evidence>
<evidence type="ECO:0000313" key="3">
    <source>
        <dbReference type="EMBL" id="KAJ7215596.1"/>
    </source>
</evidence>
<accession>A0AAD6VPF7</accession>
<comment type="caution">
    <text evidence="3">The sequence shown here is derived from an EMBL/GenBank/DDBJ whole genome shotgun (WGS) entry which is preliminary data.</text>
</comment>
<keyword evidence="2" id="KW-0732">Signal</keyword>
<feature type="region of interest" description="Disordered" evidence="1">
    <location>
        <begin position="274"/>
        <end position="307"/>
    </location>
</feature>